<dbReference type="GO" id="GO:0003676">
    <property type="term" value="F:nucleic acid binding"/>
    <property type="evidence" value="ECO:0007669"/>
    <property type="project" value="InterPro"/>
</dbReference>
<dbReference type="PROSITE" id="PS50188">
    <property type="entry name" value="B302_SPRY"/>
    <property type="match status" value="1"/>
</dbReference>
<feature type="domain" description="Helicase C-terminal" evidence="14">
    <location>
        <begin position="516"/>
        <end position="681"/>
    </location>
</feature>
<evidence type="ECO:0000256" key="6">
    <source>
        <dbReference type="ARBA" id="ARBA00022839"/>
    </source>
</evidence>
<feature type="compositionally biased region" description="Low complexity" evidence="11">
    <location>
        <begin position="80"/>
        <end position="95"/>
    </location>
</feature>
<dbReference type="SUPFAM" id="SSF52540">
    <property type="entry name" value="P-loop containing nucleoside triphosphate hydrolases"/>
    <property type="match status" value="2"/>
</dbReference>
<dbReference type="VEuPathDB" id="ToxoDB:CSUI_003806"/>
<dbReference type="InterPro" id="IPR001870">
    <property type="entry name" value="B30.2/SPRY"/>
</dbReference>
<dbReference type="Proteomes" id="UP000221165">
    <property type="component" value="Unassembled WGS sequence"/>
</dbReference>
<dbReference type="GO" id="GO:0004527">
    <property type="term" value="F:exonuclease activity"/>
    <property type="evidence" value="ECO:0007669"/>
    <property type="project" value="UniProtKB-KW"/>
</dbReference>
<dbReference type="GO" id="GO:0005829">
    <property type="term" value="C:cytosol"/>
    <property type="evidence" value="ECO:0007669"/>
    <property type="project" value="TreeGrafter"/>
</dbReference>
<keyword evidence="6" id="KW-0269">Exonuclease</keyword>
<dbReference type="SMART" id="SM00487">
    <property type="entry name" value="DEXDc"/>
    <property type="match status" value="1"/>
</dbReference>
<dbReference type="OrthoDB" id="1191041at2759"/>
<evidence type="ECO:0000256" key="5">
    <source>
        <dbReference type="ARBA" id="ARBA00022806"/>
    </source>
</evidence>
<dbReference type="InterPro" id="IPR043136">
    <property type="entry name" value="B30.2/SPRY_sf"/>
</dbReference>
<feature type="short sequence motif" description="Q motif" evidence="9">
    <location>
        <begin position="2"/>
        <end position="30"/>
    </location>
</feature>
<dbReference type="PROSITE" id="PS00039">
    <property type="entry name" value="DEAD_ATP_HELICASE"/>
    <property type="match status" value="1"/>
</dbReference>
<evidence type="ECO:0000256" key="1">
    <source>
        <dbReference type="ARBA" id="ARBA00008765"/>
    </source>
</evidence>
<dbReference type="InterPro" id="IPR003877">
    <property type="entry name" value="SPRY_dom"/>
</dbReference>
<keyword evidence="17" id="KW-1185">Reference proteome</keyword>
<dbReference type="Pfam" id="PF00271">
    <property type="entry name" value="Helicase_C"/>
    <property type="match status" value="1"/>
</dbReference>
<evidence type="ECO:0000256" key="10">
    <source>
        <dbReference type="RuleBase" id="RU000492"/>
    </source>
</evidence>
<proteinExistence type="inferred from homology"/>
<feature type="domain" description="DEAD-box RNA helicase Q" evidence="15">
    <location>
        <begin position="2"/>
        <end position="30"/>
    </location>
</feature>
<gene>
    <name evidence="16" type="ORF">CSUI_003806</name>
</gene>
<dbReference type="PANTHER" id="PTHR47959:SF1">
    <property type="entry name" value="ATP-DEPENDENT RNA HELICASE DBPA"/>
    <property type="match status" value="1"/>
</dbReference>
<reference evidence="16 17" key="1">
    <citation type="journal article" date="2017" name="Int. J. Parasitol.">
        <title>The genome of the protozoan parasite Cystoisospora suis and a reverse vaccinology approach to identify vaccine candidates.</title>
        <authorList>
            <person name="Palmieri N."/>
            <person name="Shrestha A."/>
            <person name="Ruttkowski B."/>
            <person name="Beck T."/>
            <person name="Vogl C."/>
            <person name="Tomley F."/>
            <person name="Blake D.P."/>
            <person name="Joachim A."/>
        </authorList>
    </citation>
    <scope>NUCLEOTIDE SEQUENCE [LARGE SCALE GENOMIC DNA]</scope>
    <source>
        <strain evidence="16 17">Wien I</strain>
    </source>
</reference>
<feature type="region of interest" description="Disordered" evidence="11">
    <location>
        <begin position="80"/>
        <end position="100"/>
    </location>
</feature>
<dbReference type="SMART" id="SM00449">
    <property type="entry name" value="SPRY"/>
    <property type="match status" value="1"/>
</dbReference>
<feature type="domain" description="B30.2/SPRY" evidence="12">
    <location>
        <begin position="78"/>
        <end position="259"/>
    </location>
</feature>
<dbReference type="PROSITE" id="PS51194">
    <property type="entry name" value="HELICASE_CTER"/>
    <property type="match status" value="1"/>
</dbReference>
<evidence type="ECO:0000256" key="7">
    <source>
        <dbReference type="ARBA" id="ARBA00022840"/>
    </source>
</evidence>
<dbReference type="InterPro" id="IPR000629">
    <property type="entry name" value="RNA-helicase_DEAD-box_CS"/>
</dbReference>
<evidence type="ECO:0000313" key="17">
    <source>
        <dbReference type="Proteomes" id="UP000221165"/>
    </source>
</evidence>
<dbReference type="InterPro" id="IPR013320">
    <property type="entry name" value="ConA-like_dom_sf"/>
</dbReference>
<dbReference type="PROSITE" id="PS51192">
    <property type="entry name" value="HELICASE_ATP_BIND_1"/>
    <property type="match status" value="1"/>
</dbReference>
<dbReference type="Pfam" id="PF00270">
    <property type="entry name" value="DEAD"/>
    <property type="match status" value="2"/>
</dbReference>
<evidence type="ECO:0000259" key="14">
    <source>
        <dbReference type="PROSITE" id="PS51194"/>
    </source>
</evidence>
<comment type="caution">
    <text evidence="16">The sequence shown here is derived from an EMBL/GenBank/DDBJ whole genome shotgun (WGS) entry which is preliminary data.</text>
</comment>
<feature type="region of interest" description="Disordered" evidence="11">
    <location>
        <begin position="477"/>
        <end position="499"/>
    </location>
</feature>
<dbReference type="InterPro" id="IPR014001">
    <property type="entry name" value="Helicase_ATP-bd"/>
</dbReference>
<accession>A0A2C6L3G6</accession>
<dbReference type="InterPro" id="IPR050079">
    <property type="entry name" value="DEAD_box_RNA_helicase"/>
</dbReference>
<dbReference type="Gene3D" id="3.40.50.300">
    <property type="entry name" value="P-loop containing nucleotide triphosphate hydrolases"/>
    <property type="match status" value="3"/>
</dbReference>
<name>A0A2C6L3G6_9APIC</name>
<comment type="similarity">
    <text evidence="1">Belongs to the DEAD box helicase family. DDX1 subfamily.</text>
</comment>
<dbReference type="InterPro" id="IPR001650">
    <property type="entry name" value="Helicase_C-like"/>
</dbReference>
<protein>
    <recommendedName>
        <fullName evidence="8">DEAD box protein 1</fullName>
    </recommendedName>
</protein>
<feature type="domain" description="Helicase ATP-binding" evidence="13">
    <location>
        <begin position="295"/>
        <end position="444"/>
    </location>
</feature>
<feature type="compositionally biased region" description="Polar residues" evidence="11">
    <location>
        <begin position="490"/>
        <end position="499"/>
    </location>
</feature>
<dbReference type="GO" id="GO:0005524">
    <property type="term" value="F:ATP binding"/>
    <property type="evidence" value="ECO:0007669"/>
    <property type="project" value="UniProtKB-KW"/>
</dbReference>
<evidence type="ECO:0000256" key="3">
    <source>
        <dbReference type="ARBA" id="ARBA00022741"/>
    </source>
</evidence>
<keyword evidence="2" id="KW-0540">Nuclease</keyword>
<dbReference type="InterPro" id="IPR011545">
    <property type="entry name" value="DEAD/DEAH_box_helicase_dom"/>
</dbReference>
<dbReference type="EMBL" id="MIGC01001718">
    <property type="protein sequence ID" value="PHJ22345.1"/>
    <property type="molecule type" value="Genomic_DNA"/>
</dbReference>
<keyword evidence="4 10" id="KW-0378">Hydrolase</keyword>
<evidence type="ECO:0000259" key="12">
    <source>
        <dbReference type="PROSITE" id="PS50188"/>
    </source>
</evidence>
<dbReference type="GO" id="GO:0003724">
    <property type="term" value="F:RNA helicase activity"/>
    <property type="evidence" value="ECO:0007669"/>
    <property type="project" value="InterPro"/>
</dbReference>
<dbReference type="Pfam" id="PF00622">
    <property type="entry name" value="SPRY"/>
    <property type="match status" value="1"/>
</dbReference>
<evidence type="ECO:0000256" key="4">
    <source>
        <dbReference type="ARBA" id="ARBA00022801"/>
    </source>
</evidence>
<evidence type="ECO:0000313" key="16">
    <source>
        <dbReference type="EMBL" id="PHJ22345.1"/>
    </source>
</evidence>
<keyword evidence="7 10" id="KW-0067">ATP-binding</keyword>
<evidence type="ECO:0000256" key="11">
    <source>
        <dbReference type="SAM" id="MobiDB-lite"/>
    </source>
</evidence>
<dbReference type="SMART" id="SM00490">
    <property type="entry name" value="HELICc"/>
    <property type="match status" value="1"/>
</dbReference>
<dbReference type="CDD" id="cd18787">
    <property type="entry name" value="SF2_C_DEAD"/>
    <property type="match status" value="1"/>
</dbReference>
<feature type="region of interest" description="Disordered" evidence="11">
    <location>
        <begin position="719"/>
        <end position="743"/>
    </location>
</feature>
<evidence type="ECO:0000259" key="15">
    <source>
        <dbReference type="PROSITE" id="PS51195"/>
    </source>
</evidence>
<dbReference type="Gene3D" id="2.60.120.920">
    <property type="match status" value="1"/>
</dbReference>
<dbReference type="SUPFAM" id="SSF49899">
    <property type="entry name" value="Concanavalin A-like lectins/glucanases"/>
    <property type="match status" value="1"/>
</dbReference>
<dbReference type="InterPro" id="IPR014014">
    <property type="entry name" value="RNA_helicase_DEAD_Q_motif"/>
</dbReference>
<keyword evidence="5 10" id="KW-0347">Helicase</keyword>
<dbReference type="AlphaFoldDB" id="A0A2C6L3G6"/>
<dbReference type="GeneID" id="94427212"/>
<dbReference type="RefSeq" id="XP_067924022.1">
    <property type="nucleotide sequence ID" value="XM_068064001.1"/>
</dbReference>
<sequence>MSAFEELGVCPEIIKAIEEEDWLLPTPVQADAIPLILGGGDVCAAAETGSGKTGAFGLPALQVVHERLRSAAHARAAAALKKSRSSPATSSSSESEGCTLDENSRDLQVCIGEGGRRCNCSDPRGWRGVRGTAAVLGGKYMYEVQLVGSGLVRVGWASRLGGFEIGKDDKSFGYGGTGKKSWNGRFEDYGIAFGQGDVVGCLLDRTTPEGGTVSFSVNGRFLGTAFILPKELRNSPLFPAVCGKNFDVRCRFTETDLEYPVEGYTAVASISGVDDARCVGIDSDPSSSSSSSTGGVQCLILEPTRDLAMQTYRCLEKFGRYLEAPAIKLALCVGGGDEKHQRDQLAAGPHIVVGTLQKVGDYLRRGLLSMSSLKFLILDEADELVKFDALADILRIKKSATGGGGSKGGISEARRGVQVLFFSATLHTDEVRRAIDALTERPTWVDLKGKATIPDTVHALVCPVEISDTVAFKSPSYGRVEPQTDGVHPRSSSLPKQSPQYASQRIKEVKPHLVVALADAFKMETCLVFCRTNLDCDNLEQFLTHLGGGRKFTGKAESGKENPYSCVVLAGMRSQEERNRNLDHFKAGDVRFLICTDVAARGIDIHELPFLIMTSLPDDPDLFFHRVGRVGRADRMGLAICLAAPTQEQVWYHRCPNRGRGCHNTKLTTEGGCTIWYDEPACLKAIEERVGSSLPRMDPARFFVPGVVDPFGVLKDSEEDDIRRRRSKKEGGEEDKERRAGEGGEGLMIYGKAKNDQNVLSTIKHLEEIAGAVSELEQLETDIQRQFVTLAAVGV</sequence>
<evidence type="ECO:0000256" key="8">
    <source>
        <dbReference type="ARBA" id="ARBA00032348"/>
    </source>
</evidence>
<dbReference type="InterPro" id="IPR027417">
    <property type="entry name" value="P-loop_NTPase"/>
</dbReference>
<evidence type="ECO:0000256" key="9">
    <source>
        <dbReference type="PROSITE-ProRule" id="PRU00552"/>
    </source>
</evidence>
<feature type="compositionally biased region" description="Basic and acidic residues" evidence="11">
    <location>
        <begin position="729"/>
        <end position="742"/>
    </location>
</feature>
<dbReference type="PROSITE" id="PS51195">
    <property type="entry name" value="Q_MOTIF"/>
    <property type="match status" value="1"/>
</dbReference>
<keyword evidence="3 10" id="KW-0547">Nucleotide-binding</keyword>
<organism evidence="16 17">
    <name type="scientific">Cystoisospora suis</name>
    <dbReference type="NCBI Taxonomy" id="483139"/>
    <lineage>
        <taxon>Eukaryota</taxon>
        <taxon>Sar</taxon>
        <taxon>Alveolata</taxon>
        <taxon>Apicomplexa</taxon>
        <taxon>Conoidasida</taxon>
        <taxon>Coccidia</taxon>
        <taxon>Eucoccidiorida</taxon>
        <taxon>Eimeriorina</taxon>
        <taxon>Sarcocystidae</taxon>
        <taxon>Cystoisospora</taxon>
    </lineage>
</organism>
<dbReference type="PANTHER" id="PTHR47959">
    <property type="entry name" value="ATP-DEPENDENT RNA HELICASE RHLE-RELATED"/>
    <property type="match status" value="1"/>
</dbReference>
<evidence type="ECO:0000259" key="13">
    <source>
        <dbReference type="PROSITE" id="PS51192"/>
    </source>
</evidence>
<evidence type="ECO:0000256" key="2">
    <source>
        <dbReference type="ARBA" id="ARBA00022722"/>
    </source>
</evidence>